<feature type="compositionally biased region" description="Low complexity" evidence="3">
    <location>
        <begin position="576"/>
        <end position="585"/>
    </location>
</feature>
<dbReference type="InterPro" id="IPR017096">
    <property type="entry name" value="BTB-kelch_protein"/>
</dbReference>
<comment type="caution">
    <text evidence="5">The sequence shown here is derived from an EMBL/GenBank/DDBJ whole genome shotgun (WGS) entry which is preliminary data.</text>
</comment>
<dbReference type="InterPro" id="IPR015915">
    <property type="entry name" value="Kelch-typ_b-propeller"/>
</dbReference>
<dbReference type="SMART" id="SM00875">
    <property type="entry name" value="BACK"/>
    <property type="match status" value="1"/>
</dbReference>
<feature type="domain" description="BTB" evidence="4">
    <location>
        <begin position="30"/>
        <end position="97"/>
    </location>
</feature>
<dbReference type="Gene3D" id="2.120.10.80">
    <property type="entry name" value="Kelch-type beta propeller"/>
    <property type="match status" value="2"/>
</dbReference>
<sequence>MASDSSFISGEHRQQLIENIEQLRVDSGYTDLIIKIDNQQFPCHKVLLAAGSPYFHTMFASGMEESRKAVIEIKQIESTVFEQVLRFIYTGRVDIGGATVQELFMQAQMFQISQLVELCVSFFQEYMNEANCLAAMTLADSHAHRAMYDFAKQFACQHFTTIVDDDDFLRLSIDCIRDLLRDRRLNCTTEEQVFEAAVRWLEHDPKTRQSQRYRLLQCIKFPLINRSYLMDVVASTDYLAGDEGRELMDAAVLYHTVPSRRHMLPSYQGGWGGYKLGGVGGDTTSVLPYFECAILLGGRLGEGLSNDVECYRSDTREFTSLKPLPFKKRNEFAACAIGDEIYVSGGLRSAEFWKYDPTFESWLRGANMLQARRRHAMAAVDDTIFVLGGFDEENVLDSVEVWERKSNKWEACDGLVTAVENMGFVAYGKKVFLFGGKNSEELVTNLVQCFDTTTRTCSLVTQTLPANDMCVSAAVLNNRIYVVGLEGFFCFAPTSDTWDVLPDMLLPRDFVSLCVLDEKLYAFGGRRRGAKDNLYSDAIEVFDPSNGRWIQAGQTPVPMYSYGCVRVFLSCPSKATSAAGTSAGTDGVGPVRSETRTPS</sequence>
<dbReference type="SMART" id="SM00225">
    <property type="entry name" value="BTB"/>
    <property type="match status" value="1"/>
</dbReference>
<dbReference type="PANTHER" id="PTHR45632:SF5">
    <property type="entry name" value="KELCH-LIKE PROTEIN 22"/>
    <property type="match status" value="1"/>
</dbReference>
<dbReference type="FunFam" id="1.25.40.420:FF:000001">
    <property type="entry name" value="Kelch-like family member 12"/>
    <property type="match status" value="1"/>
</dbReference>
<dbReference type="Gene3D" id="3.30.710.10">
    <property type="entry name" value="Potassium Channel Kv1.1, Chain A"/>
    <property type="match status" value="1"/>
</dbReference>
<reference evidence="5 6" key="1">
    <citation type="journal article" date="2023" name="Sci. Data">
        <title>Genome assembly of the Korean intertidal mud-creeper Batillaria attramentaria.</title>
        <authorList>
            <person name="Patra A.K."/>
            <person name="Ho P.T."/>
            <person name="Jun S."/>
            <person name="Lee S.J."/>
            <person name="Kim Y."/>
            <person name="Won Y.J."/>
        </authorList>
    </citation>
    <scope>NUCLEOTIDE SEQUENCE [LARGE SCALE GENOMIC DNA]</scope>
    <source>
        <strain evidence="5">Wonlab-2016</strain>
    </source>
</reference>
<dbReference type="Gene3D" id="1.25.40.420">
    <property type="match status" value="1"/>
</dbReference>
<dbReference type="PIRSF" id="PIRSF037037">
    <property type="entry name" value="Kelch-like_protein_gigaxonin"/>
    <property type="match status" value="1"/>
</dbReference>
<dbReference type="AlphaFoldDB" id="A0ABD0KHQ6"/>
<dbReference type="Pfam" id="PF07707">
    <property type="entry name" value="BACK"/>
    <property type="match status" value="1"/>
</dbReference>
<dbReference type="SUPFAM" id="SSF117281">
    <property type="entry name" value="Kelch motif"/>
    <property type="match status" value="1"/>
</dbReference>
<evidence type="ECO:0000256" key="2">
    <source>
        <dbReference type="ARBA" id="ARBA00022737"/>
    </source>
</evidence>
<dbReference type="Pfam" id="PF24681">
    <property type="entry name" value="Kelch_KLHDC2_KLHL20_DRC7"/>
    <property type="match status" value="1"/>
</dbReference>
<dbReference type="PANTHER" id="PTHR45632">
    <property type="entry name" value="LD33804P"/>
    <property type="match status" value="1"/>
</dbReference>
<keyword evidence="1" id="KW-0880">Kelch repeat</keyword>
<protein>
    <recommendedName>
        <fullName evidence="4">BTB domain-containing protein</fullName>
    </recommendedName>
</protein>
<dbReference type="GO" id="GO:0005737">
    <property type="term" value="C:cytoplasm"/>
    <property type="evidence" value="ECO:0007669"/>
    <property type="project" value="UniProtKB-ARBA"/>
</dbReference>
<dbReference type="EMBL" id="JACVVK020000177">
    <property type="protein sequence ID" value="KAK7486549.1"/>
    <property type="molecule type" value="Genomic_DNA"/>
</dbReference>
<gene>
    <name evidence="5" type="ORF">BaRGS_00022215</name>
</gene>
<feature type="region of interest" description="Disordered" evidence="3">
    <location>
        <begin position="576"/>
        <end position="599"/>
    </location>
</feature>
<evidence type="ECO:0000256" key="1">
    <source>
        <dbReference type="ARBA" id="ARBA00022441"/>
    </source>
</evidence>
<keyword evidence="2" id="KW-0677">Repeat</keyword>
<proteinExistence type="predicted"/>
<dbReference type="SUPFAM" id="SSF54695">
    <property type="entry name" value="POZ domain"/>
    <property type="match status" value="1"/>
</dbReference>
<dbReference type="Proteomes" id="UP001519460">
    <property type="component" value="Unassembled WGS sequence"/>
</dbReference>
<evidence type="ECO:0000313" key="5">
    <source>
        <dbReference type="EMBL" id="KAK7486549.1"/>
    </source>
</evidence>
<evidence type="ECO:0000256" key="3">
    <source>
        <dbReference type="SAM" id="MobiDB-lite"/>
    </source>
</evidence>
<dbReference type="InterPro" id="IPR000210">
    <property type="entry name" value="BTB/POZ_dom"/>
</dbReference>
<evidence type="ECO:0000259" key="4">
    <source>
        <dbReference type="PROSITE" id="PS50097"/>
    </source>
</evidence>
<dbReference type="InterPro" id="IPR011705">
    <property type="entry name" value="BACK"/>
</dbReference>
<accession>A0ABD0KHQ6</accession>
<dbReference type="SMART" id="SM00612">
    <property type="entry name" value="Kelch"/>
    <property type="match status" value="6"/>
</dbReference>
<dbReference type="PROSITE" id="PS50097">
    <property type="entry name" value="BTB"/>
    <property type="match status" value="1"/>
</dbReference>
<dbReference type="Pfam" id="PF00651">
    <property type="entry name" value="BTB"/>
    <property type="match status" value="1"/>
</dbReference>
<keyword evidence="6" id="KW-1185">Reference proteome</keyword>
<evidence type="ECO:0000313" key="6">
    <source>
        <dbReference type="Proteomes" id="UP001519460"/>
    </source>
</evidence>
<organism evidence="5 6">
    <name type="scientific">Batillaria attramentaria</name>
    <dbReference type="NCBI Taxonomy" id="370345"/>
    <lineage>
        <taxon>Eukaryota</taxon>
        <taxon>Metazoa</taxon>
        <taxon>Spiralia</taxon>
        <taxon>Lophotrochozoa</taxon>
        <taxon>Mollusca</taxon>
        <taxon>Gastropoda</taxon>
        <taxon>Caenogastropoda</taxon>
        <taxon>Sorbeoconcha</taxon>
        <taxon>Cerithioidea</taxon>
        <taxon>Batillariidae</taxon>
        <taxon>Batillaria</taxon>
    </lineage>
</organism>
<dbReference type="InterPro" id="IPR011333">
    <property type="entry name" value="SKP1/BTB/POZ_sf"/>
</dbReference>
<dbReference type="Pfam" id="PF01344">
    <property type="entry name" value="Kelch_1"/>
    <property type="match status" value="1"/>
</dbReference>
<dbReference type="InterPro" id="IPR006652">
    <property type="entry name" value="Kelch_1"/>
</dbReference>
<name>A0ABD0KHQ6_9CAEN</name>